<dbReference type="InterPro" id="IPR005625">
    <property type="entry name" value="PepSY-ass_TM"/>
</dbReference>
<evidence type="ECO:0000256" key="1">
    <source>
        <dbReference type="SAM" id="Phobius"/>
    </source>
</evidence>
<evidence type="ECO:0000313" key="2">
    <source>
        <dbReference type="EMBL" id="BCA28972.1"/>
    </source>
</evidence>
<gene>
    <name evidence="2" type="ORF">PtoMrB4_29490</name>
</gene>
<dbReference type="PANTHER" id="PTHR34219:SF6">
    <property type="entry name" value="BLR3280 PROTEIN"/>
    <property type="match status" value="1"/>
</dbReference>
<dbReference type="Proteomes" id="UP000501237">
    <property type="component" value="Chromosome"/>
</dbReference>
<evidence type="ECO:0008006" key="4">
    <source>
        <dbReference type="Google" id="ProtNLM"/>
    </source>
</evidence>
<keyword evidence="1" id="KW-1133">Transmembrane helix</keyword>
<keyword evidence="1" id="KW-0812">Transmembrane</keyword>
<dbReference type="Pfam" id="PF03929">
    <property type="entry name" value="PepSY_TM"/>
    <property type="match status" value="1"/>
</dbReference>
<dbReference type="AlphaFoldDB" id="A0A679GI59"/>
<sequence length="486" mass="53869">MKRHLYLWHRWLGIALCLFMALWFVSGIVMLYVGYPKLTQAERLQHQAPLACAGCVSPAQALQAAGGEPPRSLRLAQVAGQPRYLLGYASGNRAVDARSGQVLDGVGSAEALGIARHFGGAEADHLGLVEEDLWSHSRVLDADRPLHRVQLRDAAGTQLYLSSRTGEVVRDASAHERAWNLLGAWLHWLYPLRGGWLDGAWSNIVIYLALAATLMALLGMVVGLLRWRFSKPYRSGSRSPYPSGFGRWHHISGLLFGTLLVLWIFSGLMSMRPWHLTEGRSALTPAAFQGAPLSAVVLQGDLADAVQRLEQSGLAPVELEWRMLGGHAYLSALDAQGNSRVLPLDGTGPALERLPQATLEAAAPIPVAHAEWLQHYDAYYYARGDASMYGGQPRRLPMLRLRFEDDGHSWVHLDPHTGAVLDVLDGNRRAGRWLFNLLHSWDWPPLLERPLLREALVIGFSLGGLAICLSGVVIGWRRLRPRRRRR</sequence>
<accession>A0A679GI59</accession>
<organism evidence="2 3">
    <name type="scientific">Metapseudomonas otitidis</name>
    <dbReference type="NCBI Taxonomy" id="319939"/>
    <lineage>
        <taxon>Bacteria</taxon>
        <taxon>Pseudomonadati</taxon>
        <taxon>Pseudomonadota</taxon>
        <taxon>Gammaproteobacteria</taxon>
        <taxon>Pseudomonadales</taxon>
        <taxon>Pseudomonadaceae</taxon>
        <taxon>Metapseudomonas</taxon>
    </lineage>
</organism>
<feature type="transmembrane region" description="Helical" evidence="1">
    <location>
        <begin position="248"/>
        <end position="266"/>
    </location>
</feature>
<dbReference type="PANTHER" id="PTHR34219">
    <property type="entry name" value="IRON-REGULATED INNER MEMBRANE PROTEIN-RELATED"/>
    <property type="match status" value="1"/>
</dbReference>
<dbReference type="GeneID" id="57398165"/>
<dbReference type="RefSeq" id="WP_172433742.1">
    <property type="nucleotide sequence ID" value="NZ_AP022642.1"/>
</dbReference>
<dbReference type="EMBL" id="AP022642">
    <property type="protein sequence ID" value="BCA28972.1"/>
    <property type="molecule type" value="Genomic_DNA"/>
</dbReference>
<evidence type="ECO:0000313" key="3">
    <source>
        <dbReference type="Proteomes" id="UP000501237"/>
    </source>
</evidence>
<reference evidence="2 3" key="1">
    <citation type="journal article" date="2020" name="Microbiol. Resour. Announc.">
        <title>Complete genome sequence of Pseudomonas otitidis strain MrB4, isolated from Lake Biwa in Japan.</title>
        <authorList>
            <person name="Miyazaki K."/>
            <person name="Hase E."/>
            <person name="Maruya T."/>
        </authorList>
    </citation>
    <scope>NUCLEOTIDE SEQUENCE [LARGE SCALE GENOMIC DNA]</scope>
    <source>
        <strain evidence="2 3">MrB4</strain>
    </source>
</reference>
<keyword evidence="1" id="KW-0472">Membrane</keyword>
<protein>
    <recommendedName>
        <fullName evidence="4">Sodium:proline symporter</fullName>
    </recommendedName>
</protein>
<feature type="transmembrane region" description="Helical" evidence="1">
    <location>
        <begin position="455"/>
        <end position="476"/>
    </location>
</feature>
<dbReference type="KEGG" id="poj:PtoMrB4_29490"/>
<feature type="transmembrane region" description="Helical" evidence="1">
    <location>
        <begin position="12"/>
        <end position="35"/>
    </location>
</feature>
<name>A0A679GI59_9GAMM</name>
<feature type="transmembrane region" description="Helical" evidence="1">
    <location>
        <begin position="204"/>
        <end position="227"/>
    </location>
</feature>
<proteinExistence type="predicted"/>